<dbReference type="AlphaFoldDB" id="A0A915JIY6"/>
<evidence type="ECO:0000313" key="1">
    <source>
        <dbReference type="Proteomes" id="UP000887565"/>
    </source>
</evidence>
<organism evidence="1 2">
    <name type="scientific">Romanomermis culicivorax</name>
    <name type="common">Nematode worm</name>
    <dbReference type="NCBI Taxonomy" id="13658"/>
    <lineage>
        <taxon>Eukaryota</taxon>
        <taxon>Metazoa</taxon>
        <taxon>Ecdysozoa</taxon>
        <taxon>Nematoda</taxon>
        <taxon>Enoplea</taxon>
        <taxon>Dorylaimia</taxon>
        <taxon>Mermithida</taxon>
        <taxon>Mermithoidea</taxon>
        <taxon>Mermithidae</taxon>
        <taxon>Romanomermis</taxon>
    </lineage>
</organism>
<sequence>MPCKSSTNPVMGPMPTTEVSSILPPVTFFTPPAIKKMFGFPSYPYTRSEPLRSLNKAALSLDVSFLDMPNALLQVRPRFGHNLALETIHLHKTNDDPA</sequence>
<name>A0A915JIY6_ROMCU</name>
<accession>A0A915JIY6</accession>
<keyword evidence="1" id="KW-1185">Reference proteome</keyword>
<reference evidence="2" key="1">
    <citation type="submission" date="2022-11" db="UniProtKB">
        <authorList>
            <consortium name="WormBaseParasite"/>
        </authorList>
    </citation>
    <scope>IDENTIFICATION</scope>
</reference>
<dbReference type="WBParaSite" id="nRc.2.0.1.t26119-RA">
    <property type="protein sequence ID" value="nRc.2.0.1.t26119-RA"/>
    <property type="gene ID" value="nRc.2.0.1.g26119"/>
</dbReference>
<dbReference type="Proteomes" id="UP000887565">
    <property type="component" value="Unplaced"/>
</dbReference>
<proteinExistence type="predicted"/>
<protein>
    <submittedName>
        <fullName evidence="2">Uncharacterized protein</fullName>
    </submittedName>
</protein>
<evidence type="ECO:0000313" key="2">
    <source>
        <dbReference type="WBParaSite" id="nRc.2.0.1.t26119-RA"/>
    </source>
</evidence>